<evidence type="ECO:0000313" key="3">
    <source>
        <dbReference type="EMBL" id="HJE18734.1"/>
    </source>
</evidence>
<reference evidence="3" key="1">
    <citation type="journal article" date="2021" name="PeerJ">
        <title>Extensive microbial diversity within the chicken gut microbiome revealed by metagenomics and culture.</title>
        <authorList>
            <person name="Gilroy R."/>
            <person name="Ravi A."/>
            <person name="Getino M."/>
            <person name="Pursley I."/>
            <person name="Horton D.L."/>
            <person name="Alikhan N.F."/>
            <person name="Baker D."/>
            <person name="Gharbi K."/>
            <person name="Hall N."/>
            <person name="Watson M."/>
            <person name="Adriaenssens E.M."/>
            <person name="Foster-Nyarko E."/>
            <person name="Jarju S."/>
            <person name="Secka A."/>
            <person name="Antonio M."/>
            <person name="Oren A."/>
            <person name="Chaudhuri R.R."/>
            <person name="La Ragione R."/>
            <person name="Hildebrand F."/>
            <person name="Pallen M.J."/>
        </authorList>
    </citation>
    <scope>NUCLEOTIDE SEQUENCE</scope>
    <source>
        <strain evidence="3">6019</strain>
    </source>
</reference>
<evidence type="ECO:0000256" key="2">
    <source>
        <dbReference type="PROSITE-ProRule" id="PRU00252"/>
    </source>
</evidence>
<gene>
    <name evidence="3" type="ORF">K8V35_00075</name>
</gene>
<dbReference type="EMBL" id="DYYI01000001">
    <property type="protein sequence ID" value="HJE18734.1"/>
    <property type="molecule type" value="Genomic_DNA"/>
</dbReference>
<proteinExistence type="predicted"/>
<dbReference type="PROSITE" id="PS50935">
    <property type="entry name" value="SSB"/>
    <property type="match status" value="1"/>
</dbReference>
<name>A0A921B4A4_9STAP</name>
<dbReference type="GO" id="GO:0003697">
    <property type="term" value="F:single-stranded DNA binding"/>
    <property type="evidence" value="ECO:0007669"/>
    <property type="project" value="InterPro"/>
</dbReference>
<dbReference type="SUPFAM" id="SSF50249">
    <property type="entry name" value="Nucleic acid-binding proteins"/>
    <property type="match status" value="1"/>
</dbReference>
<protein>
    <submittedName>
        <fullName evidence="3">Single-stranded DNA-binding protein</fullName>
    </submittedName>
</protein>
<dbReference type="Gene3D" id="2.40.50.140">
    <property type="entry name" value="Nucleic acid-binding proteins"/>
    <property type="match status" value="1"/>
</dbReference>
<keyword evidence="1 2" id="KW-0238">DNA-binding</keyword>
<sequence length="127" mass="14552">MNKVLIVGELVKRFTLGTNNQFTEQGFIVATIREPKDPKKPKELHFIYCKAFGKVLPEVLTQINEGDILCVSGQLATVTKHTSNGREYRVELWAESIRAMPEKVHKQNLINPDRQLNEAIRSYGLWD</sequence>
<evidence type="ECO:0000313" key="4">
    <source>
        <dbReference type="Proteomes" id="UP000763505"/>
    </source>
</evidence>
<dbReference type="AlphaFoldDB" id="A0A921B4A4"/>
<dbReference type="Pfam" id="PF00436">
    <property type="entry name" value="SSB"/>
    <property type="match status" value="1"/>
</dbReference>
<dbReference type="InterPro" id="IPR000424">
    <property type="entry name" value="Primosome_PriB/ssb"/>
</dbReference>
<evidence type="ECO:0000256" key="1">
    <source>
        <dbReference type="ARBA" id="ARBA00023125"/>
    </source>
</evidence>
<dbReference type="InterPro" id="IPR012340">
    <property type="entry name" value="NA-bd_OB-fold"/>
</dbReference>
<comment type="caution">
    <text evidence="3">The sequence shown here is derived from an EMBL/GenBank/DDBJ whole genome shotgun (WGS) entry which is preliminary data.</text>
</comment>
<dbReference type="Proteomes" id="UP000763505">
    <property type="component" value="Unassembled WGS sequence"/>
</dbReference>
<organism evidence="3 4">
    <name type="scientific">Aliicoccus persicus</name>
    <dbReference type="NCBI Taxonomy" id="930138"/>
    <lineage>
        <taxon>Bacteria</taxon>
        <taxon>Bacillati</taxon>
        <taxon>Bacillota</taxon>
        <taxon>Bacilli</taxon>
        <taxon>Bacillales</taxon>
        <taxon>Staphylococcaceae</taxon>
        <taxon>Aliicoccus</taxon>
    </lineage>
</organism>
<reference evidence="3" key="2">
    <citation type="submission" date="2021-09" db="EMBL/GenBank/DDBJ databases">
        <authorList>
            <person name="Gilroy R."/>
        </authorList>
    </citation>
    <scope>NUCLEOTIDE SEQUENCE</scope>
    <source>
        <strain evidence="3">6019</strain>
    </source>
</reference>
<accession>A0A921B4A4</accession>